<evidence type="ECO:0000313" key="4">
    <source>
        <dbReference type="Proteomes" id="UP001189429"/>
    </source>
</evidence>
<reference evidence="3" key="1">
    <citation type="submission" date="2023-10" db="EMBL/GenBank/DDBJ databases">
        <authorList>
            <person name="Chen Y."/>
            <person name="Shah S."/>
            <person name="Dougan E. K."/>
            <person name="Thang M."/>
            <person name="Chan C."/>
        </authorList>
    </citation>
    <scope>NUCLEOTIDE SEQUENCE [LARGE SCALE GENOMIC DNA]</scope>
</reference>
<name>A0ABN9Q732_9DINO</name>
<keyword evidence="2" id="KW-0812">Transmembrane</keyword>
<comment type="caution">
    <text evidence="3">The sequence shown here is derived from an EMBL/GenBank/DDBJ whole genome shotgun (WGS) entry which is preliminary data.</text>
</comment>
<feature type="compositionally biased region" description="Low complexity" evidence="1">
    <location>
        <begin position="58"/>
        <end position="86"/>
    </location>
</feature>
<feature type="non-terminal residue" evidence="3">
    <location>
        <position position="1"/>
    </location>
</feature>
<organism evidence="3 4">
    <name type="scientific">Prorocentrum cordatum</name>
    <dbReference type="NCBI Taxonomy" id="2364126"/>
    <lineage>
        <taxon>Eukaryota</taxon>
        <taxon>Sar</taxon>
        <taxon>Alveolata</taxon>
        <taxon>Dinophyceae</taxon>
        <taxon>Prorocentrales</taxon>
        <taxon>Prorocentraceae</taxon>
        <taxon>Prorocentrum</taxon>
    </lineage>
</organism>
<keyword evidence="4" id="KW-1185">Reference proteome</keyword>
<keyword evidence="2" id="KW-1133">Transmembrane helix</keyword>
<gene>
    <name evidence="3" type="ORF">PCOR1329_LOCUS9411</name>
</gene>
<feature type="transmembrane region" description="Helical" evidence="2">
    <location>
        <begin position="119"/>
        <end position="136"/>
    </location>
</feature>
<feature type="non-terminal residue" evidence="3">
    <location>
        <position position="137"/>
    </location>
</feature>
<keyword evidence="2" id="KW-0472">Membrane</keyword>
<feature type="region of interest" description="Disordered" evidence="1">
    <location>
        <begin position="55"/>
        <end position="88"/>
    </location>
</feature>
<evidence type="ECO:0000256" key="2">
    <source>
        <dbReference type="SAM" id="Phobius"/>
    </source>
</evidence>
<evidence type="ECO:0000313" key="3">
    <source>
        <dbReference type="EMBL" id="CAK0801578.1"/>
    </source>
</evidence>
<accession>A0ABN9Q732</accession>
<feature type="transmembrane region" description="Helical" evidence="2">
    <location>
        <begin position="12"/>
        <end position="31"/>
    </location>
</feature>
<proteinExistence type="predicted"/>
<evidence type="ECO:0000256" key="1">
    <source>
        <dbReference type="SAM" id="MobiDB-lite"/>
    </source>
</evidence>
<dbReference type="Proteomes" id="UP001189429">
    <property type="component" value="Unassembled WGS sequence"/>
</dbReference>
<sequence>PVLAISPVMKQVPLPLPLALALLVLVMVAAWRGDSTHEQLEQLAHDFDEAATFPDSLSQQASQAAPAGAPQGGHAAASSGAGAQGPDPWQQYLAAGGHPWRVHGDSRPRLPRRWQWPRGPLLLLLALGSCLVLVTLL</sequence>
<protein>
    <submittedName>
        <fullName evidence="3">Uncharacterized protein</fullName>
    </submittedName>
</protein>
<dbReference type="EMBL" id="CAUYUJ010002618">
    <property type="protein sequence ID" value="CAK0801578.1"/>
    <property type="molecule type" value="Genomic_DNA"/>
</dbReference>